<reference evidence="1 2" key="1">
    <citation type="journal article" date="2016" name="Genome Announc.">
        <title>Complete Genome Sequence of Thiostrepton-Producing Streptomyces laurentii ATCC 31255.</title>
        <authorList>
            <person name="Doi K."/>
            <person name="Fujino Y."/>
            <person name="Nagayoshi Y."/>
            <person name="Ohshima T."/>
            <person name="Ogata S."/>
        </authorList>
    </citation>
    <scope>NUCLEOTIDE SEQUENCE [LARGE SCALE GENOMIC DNA]</scope>
    <source>
        <strain evidence="1 2">ATCC 31255</strain>
    </source>
</reference>
<organism evidence="1 2">
    <name type="scientific">Streptomyces laurentii</name>
    <dbReference type="NCBI Taxonomy" id="39478"/>
    <lineage>
        <taxon>Bacteria</taxon>
        <taxon>Bacillati</taxon>
        <taxon>Actinomycetota</taxon>
        <taxon>Actinomycetes</taxon>
        <taxon>Kitasatosporales</taxon>
        <taxon>Streptomycetaceae</taxon>
        <taxon>Streptomyces</taxon>
    </lineage>
</organism>
<dbReference type="Proteomes" id="UP000217676">
    <property type="component" value="Chromosome"/>
</dbReference>
<evidence type="ECO:0000313" key="2">
    <source>
        <dbReference type="Proteomes" id="UP000217676"/>
    </source>
</evidence>
<dbReference type="KEGG" id="slau:SLA_2384"/>
<evidence type="ECO:0000313" key="1">
    <source>
        <dbReference type="EMBL" id="BAU83311.1"/>
    </source>
</evidence>
<accession>A0A160NZ85</accession>
<sequence>MTAPRGGLNAGGADTLAPFRQTEIYMTSAGPETLTSLVAATLTQEGGPDTVDTLWPRCVDPETGYQPSRTTVWKFASHERAETVKVSPQLIRAIAAGLGLDQRRVQAAAAFQYTGYVRSELEGGTVVHLPGVDVASAPKSRAIVDSWTEEESKGPGNPSSR</sequence>
<dbReference type="EMBL" id="AP017424">
    <property type="protein sequence ID" value="BAU83311.1"/>
    <property type="molecule type" value="Genomic_DNA"/>
</dbReference>
<gene>
    <name evidence="1" type="ORF">SLA_2384</name>
</gene>
<dbReference type="AlphaFoldDB" id="A0A160NZ85"/>
<name>A0A160NZ85_STRLU</name>
<keyword evidence="2" id="KW-1185">Reference proteome</keyword>
<protein>
    <submittedName>
        <fullName evidence="1">Uncharacterized protein</fullName>
    </submittedName>
</protein>
<proteinExistence type="predicted"/>